<feature type="compositionally biased region" description="Gly residues" evidence="1">
    <location>
        <begin position="408"/>
        <end position="426"/>
    </location>
</feature>
<feature type="compositionally biased region" description="Basic residues" evidence="1">
    <location>
        <begin position="433"/>
        <end position="446"/>
    </location>
</feature>
<evidence type="ECO:0000313" key="4">
    <source>
        <dbReference type="Proteomes" id="UP000294933"/>
    </source>
</evidence>
<feature type="region of interest" description="Disordered" evidence="1">
    <location>
        <begin position="405"/>
        <end position="446"/>
    </location>
</feature>
<keyword evidence="2" id="KW-0732">Signal</keyword>
<feature type="compositionally biased region" description="Gly residues" evidence="1">
    <location>
        <begin position="43"/>
        <end position="79"/>
    </location>
</feature>
<sequence>MKFTTSLSALLLLLPVIVSAVPEPESLDLEARQFNNNFRGRQGRQGGFRGGKGGKGGNKGGNAKGGNAGKGGAAAAGGKGGAAASTTAAAAAAASTTAAAAAGGAANATAAAGAAAGGKAANSGDPQSSLTLDPKVVSTGFEQDGQAVPEAGQVPSLTSSNNFINFCLTTNKPLTNGQQVKTGSCNTAPMGVIAATTNMPSSKFTFPKNGDTIAANTNFTITMAIQHIQTGNFVNAQSNYYAAPQQVNGQGDIIGHSHFVIEKLTSLDQTTPTDPGTFTFFKGVNTPAAGGVLSVPVPGGVPAGVYRIASINAAMNHQPVLVAIAQHGSLDDMCYFTATDGGAAAAGGAAAGGAAAGGAAAGGAAAGGKGGAAAASTTAAAAAGGKGGAAAASTAAAKPTAAAKGGAAAAGGKGGAAAGAKGGKGGAAANNKGGKKGGRVRLAREY</sequence>
<protein>
    <submittedName>
        <fullName evidence="3">Uncharacterized protein</fullName>
    </submittedName>
</protein>
<name>A0A4Y7QMS8_9AGAM</name>
<accession>A0A4Y7QMS8</accession>
<organism evidence="3 4">
    <name type="scientific">Rickenella mellea</name>
    <dbReference type="NCBI Taxonomy" id="50990"/>
    <lineage>
        <taxon>Eukaryota</taxon>
        <taxon>Fungi</taxon>
        <taxon>Dikarya</taxon>
        <taxon>Basidiomycota</taxon>
        <taxon>Agaricomycotina</taxon>
        <taxon>Agaricomycetes</taxon>
        <taxon>Hymenochaetales</taxon>
        <taxon>Rickenellaceae</taxon>
        <taxon>Rickenella</taxon>
    </lineage>
</organism>
<evidence type="ECO:0000313" key="3">
    <source>
        <dbReference type="EMBL" id="TDL28947.1"/>
    </source>
</evidence>
<proteinExistence type="predicted"/>
<dbReference type="STRING" id="50990.A0A4Y7QMS8"/>
<evidence type="ECO:0000256" key="1">
    <source>
        <dbReference type="SAM" id="MobiDB-lite"/>
    </source>
</evidence>
<reference evidence="3 4" key="1">
    <citation type="submission" date="2018-06" db="EMBL/GenBank/DDBJ databases">
        <title>A transcriptomic atlas of mushroom development highlights an independent origin of complex multicellularity.</title>
        <authorList>
            <consortium name="DOE Joint Genome Institute"/>
            <person name="Krizsan K."/>
            <person name="Almasi E."/>
            <person name="Merenyi Z."/>
            <person name="Sahu N."/>
            <person name="Viragh M."/>
            <person name="Koszo T."/>
            <person name="Mondo S."/>
            <person name="Kiss B."/>
            <person name="Balint B."/>
            <person name="Kues U."/>
            <person name="Barry K."/>
            <person name="Hegedus J.C."/>
            <person name="Henrissat B."/>
            <person name="Johnson J."/>
            <person name="Lipzen A."/>
            <person name="Ohm R."/>
            <person name="Nagy I."/>
            <person name="Pangilinan J."/>
            <person name="Yan J."/>
            <person name="Xiong Y."/>
            <person name="Grigoriev I.V."/>
            <person name="Hibbett D.S."/>
            <person name="Nagy L.G."/>
        </authorList>
    </citation>
    <scope>NUCLEOTIDE SEQUENCE [LARGE SCALE GENOMIC DNA]</scope>
    <source>
        <strain evidence="3 4">SZMC22713</strain>
    </source>
</reference>
<keyword evidence="4" id="KW-1185">Reference proteome</keyword>
<dbReference type="InterPro" id="IPR053216">
    <property type="entry name" value="Appressorial_penetr-assoc"/>
</dbReference>
<feature type="signal peptide" evidence="2">
    <location>
        <begin position="1"/>
        <end position="20"/>
    </location>
</feature>
<dbReference type="Proteomes" id="UP000294933">
    <property type="component" value="Unassembled WGS sequence"/>
</dbReference>
<dbReference type="PANTHER" id="PTHR34587:SF2">
    <property type="entry name" value="G-PROTEIN COUPLED RECEPTORS FAMILY 1 PROFILE DOMAIN-CONTAINING PROTEIN"/>
    <property type="match status" value="1"/>
</dbReference>
<dbReference type="EMBL" id="ML170157">
    <property type="protein sequence ID" value="TDL28947.1"/>
    <property type="molecule type" value="Genomic_DNA"/>
</dbReference>
<dbReference type="OrthoDB" id="2336871at2759"/>
<dbReference type="PANTHER" id="PTHR34587">
    <property type="entry name" value="VWFA DOMAIN-CONTAINING PROTEIN"/>
    <property type="match status" value="1"/>
</dbReference>
<feature type="chain" id="PRO_5021427012" evidence="2">
    <location>
        <begin position="21"/>
        <end position="446"/>
    </location>
</feature>
<dbReference type="AlphaFoldDB" id="A0A4Y7QMS8"/>
<feature type="region of interest" description="Disordered" evidence="1">
    <location>
        <begin position="38"/>
        <end position="79"/>
    </location>
</feature>
<gene>
    <name evidence="3" type="ORF">BD410DRAFT_760730</name>
</gene>
<dbReference type="VEuPathDB" id="FungiDB:BD410DRAFT_760730"/>
<evidence type="ECO:0000256" key="2">
    <source>
        <dbReference type="SAM" id="SignalP"/>
    </source>
</evidence>